<keyword evidence="8" id="KW-1185">Reference proteome</keyword>
<dbReference type="PROSITE" id="PS00181">
    <property type="entry name" value="GLNA_ATP"/>
    <property type="match status" value="1"/>
</dbReference>
<reference evidence="8" key="1">
    <citation type="submission" date="2020-01" db="EMBL/GenBank/DDBJ databases">
        <title>'Steroidobacter agaridevorans' sp. nov., agar-degrading bacteria isolated from rhizosphere soils.</title>
        <authorList>
            <person name="Ikenaga M."/>
            <person name="Kataoka M."/>
            <person name="Murouchi A."/>
            <person name="Katsuragi S."/>
            <person name="Sakai M."/>
        </authorList>
    </citation>
    <scope>NUCLEOTIDE SEQUENCE [LARGE SCALE GENOMIC DNA]</scope>
    <source>
        <strain evidence="8">YU21-B</strain>
    </source>
</reference>
<dbReference type="PANTHER" id="PTHR43785:SF12">
    <property type="entry name" value="TYPE-1 GLUTAMINE SYNTHETASE 2"/>
    <property type="match status" value="1"/>
</dbReference>
<evidence type="ECO:0000256" key="1">
    <source>
        <dbReference type="ARBA" id="ARBA00001946"/>
    </source>
</evidence>
<evidence type="ECO:0000256" key="2">
    <source>
        <dbReference type="ARBA" id="ARBA00022598"/>
    </source>
</evidence>
<dbReference type="InterPro" id="IPR027303">
    <property type="entry name" value="Gln_synth_gly_rich_site"/>
</dbReference>
<comment type="cofactor">
    <cofactor evidence="1">
        <name>Mg(2+)</name>
        <dbReference type="ChEBI" id="CHEBI:18420"/>
    </cofactor>
</comment>
<dbReference type="GO" id="GO:0006598">
    <property type="term" value="P:polyamine catabolic process"/>
    <property type="evidence" value="ECO:0007669"/>
    <property type="project" value="TreeGrafter"/>
</dbReference>
<name>A0A829YJZ2_9GAMM</name>
<sequence length="453" mass="49230">MNVASNEAQQFLDANPDVEAIELLITDPGGVPRGKLIAREELLSLYNEGRCVAGSILGLDVTGADVEETGLVWSVGDADRICRPVPGTLVRANWMSRPGAQVLMSMYEADGRPCTADPRHALARSVQRLQQIGLRPVVAAEIEFYLVARDAQGKLVPAPGLLSQRSPQRLDSYGLGKLQDMAPLFDDIYAGARAQRLPLRTLMSEYAPSQYEITLLHRDDALRAIDDAILFKRLIRATALKHGLTACFMAKPFAEQAGSGMHMHVSVQDESGNNAFAADDPAGTPLLRHAIGGLQKTMAESMLIFAPNANSYRRFRHQSYAPMAPTWGINNRSVSLRVPAGAASSRHVEHRVSGADANPYLVAATVLAGVHAGIAAKIDPGPPITGNGYERSITASLPRDWLGAIEAAESSMFLREALGEEFLRDFVAIKTQEWDKYNALVPPTDHDWYLDSV</sequence>
<accession>A0A829YJZ2</accession>
<dbReference type="Proteomes" id="UP000445000">
    <property type="component" value="Unassembled WGS sequence"/>
</dbReference>
<dbReference type="AlphaFoldDB" id="A0A829YJZ2"/>
<evidence type="ECO:0000259" key="6">
    <source>
        <dbReference type="PROSITE" id="PS51987"/>
    </source>
</evidence>
<keyword evidence="3" id="KW-0460">Magnesium</keyword>
<protein>
    <submittedName>
        <fullName evidence="7">Glutamine synthetase</fullName>
    </submittedName>
</protein>
<dbReference type="PROSITE" id="PS51987">
    <property type="entry name" value="GS_CATALYTIC"/>
    <property type="match status" value="1"/>
</dbReference>
<dbReference type="SUPFAM" id="SSF55931">
    <property type="entry name" value="Glutamine synthetase/guanido kinase"/>
    <property type="match status" value="1"/>
</dbReference>
<dbReference type="EMBL" id="BLJN01000005">
    <property type="protein sequence ID" value="GFE83153.1"/>
    <property type="molecule type" value="Genomic_DNA"/>
</dbReference>
<dbReference type="GO" id="GO:0006542">
    <property type="term" value="P:glutamine biosynthetic process"/>
    <property type="evidence" value="ECO:0007669"/>
    <property type="project" value="InterPro"/>
</dbReference>
<dbReference type="InterPro" id="IPR014746">
    <property type="entry name" value="Gln_synth/guanido_kin_cat_dom"/>
</dbReference>
<proteinExistence type="inferred from homology"/>
<comment type="similarity">
    <text evidence="4 5">Belongs to the glutamine synthetase family.</text>
</comment>
<dbReference type="InterPro" id="IPR008146">
    <property type="entry name" value="Gln_synth_cat_dom"/>
</dbReference>
<dbReference type="Gene3D" id="3.30.590.10">
    <property type="entry name" value="Glutamine synthetase/guanido kinase, catalytic domain"/>
    <property type="match status" value="1"/>
</dbReference>
<keyword evidence="2" id="KW-0436">Ligase</keyword>
<evidence type="ECO:0000313" key="7">
    <source>
        <dbReference type="EMBL" id="GFE83153.1"/>
    </source>
</evidence>
<dbReference type="Gene3D" id="3.10.20.70">
    <property type="entry name" value="Glutamine synthetase, N-terminal domain"/>
    <property type="match status" value="1"/>
</dbReference>
<evidence type="ECO:0000256" key="4">
    <source>
        <dbReference type="PROSITE-ProRule" id="PRU01331"/>
    </source>
</evidence>
<evidence type="ECO:0000256" key="3">
    <source>
        <dbReference type="ARBA" id="ARBA00022842"/>
    </source>
</evidence>
<comment type="caution">
    <text evidence="7">The sequence shown here is derived from an EMBL/GenBank/DDBJ whole genome shotgun (WGS) entry which is preliminary data.</text>
</comment>
<evidence type="ECO:0000256" key="5">
    <source>
        <dbReference type="RuleBase" id="RU000384"/>
    </source>
</evidence>
<dbReference type="InterPro" id="IPR036651">
    <property type="entry name" value="Gln_synt_N_sf"/>
</dbReference>
<dbReference type="RefSeq" id="WP_161814754.1">
    <property type="nucleotide sequence ID" value="NZ_BLJN01000005.1"/>
</dbReference>
<evidence type="ECO:0000313" key="8">
    <source>
        <dbReference type="Proteomes" id="UP000445000"/>
    </source>
</evidence>
<dbReference type="GO" id="GO:0004356">
    <property type="term" value="F:glutamine synthetase activity"/>
    <property type="evidence" value="ECO:0007669"/>
    <property type="project" value="InterPro"/>
</dbReference>
<dbReference type="SUPFAM" id="SSF54368">
    <property type="entry name" value="Glutamine synthetase, N-terminal domain"/>
    <property type="match status" value="1"/>
</dbReference>
<dbReference type="PANTHER" id="PTHR43785">
    <property type="entry name" value="GAMMA-GLUTAMYLPUTRESCINE SYNTHETASE"/>
    <property type="match status" value="1"/>
</dbReference>
<feature type="domain" description="GS catalytic" evidence="6">
    <location>
        <begin position="118"/>
        <end position="453"/>
    </location>
</feature>
<dbReference type="Pfam" id="PF00120">
    <property type="entry name" value="Gln-synt_C"/>
    <property type="match status" value="1"/>
</dbReference>
<organism evidence="7 8">
    <name type="scientific">Steroidobacter agaridevorans</name>
    <dbReference type="NCBI Taxonomy" id="2695856"/>
    <lineage>
        <taxon>Bacteria</taxon>
        <taxon>Pseudomonadati</taxon>
        <taxon>Pseudomonadota</taxon>
        <taxon>Gammaproteobacteria</taxon>
        <taxon>Steroidobacterales</taxon>
        <taxon>Steroidobacteraceae</taxon>
        <taxon>Steroidobacter</taxon>
    </lineage>
</organism>
<gene>
    <name evidence="7" type="ORF">GCM10011487_51530</name>
</gene>
<dbReference type="SMART" id="SM01230">
    <property type="entry name" value="Gln-synt_C"/>
    <property type="match status" value="1"/>
</dbReference>